<feature type="compositionally biased region" description="Basic residues" evidence="7">
    <location>
        <begin position="64"/>
        <end position="81"/>
    </location>
</feature>
<proteinExistence type="predicted"/>
<keyword evidence="5" id="KW-0539">Nucleus</keyword>
<dbReference type="SMART" id="SM00249">
    <property type="entry name" value="PHD"/>
    <property type="match status" value="1"/>
</dbReference>
<dbReference type="Proteomes" id="UP000001610">
    <property type="component" value="Unassembled WGS sequence"/>
</dbReference>
<dbReference type="Pfam" id="PF00628">
    <property type="entry name" value="PHD"/>
    <property type="match status" value="1"/>
</dbReference>
<reference evidence="9 10" key="1">
    <citation type="journal article" date="2011" name="Genome Biol.">
        <title>Genome sequence of the insect pathogenic fungus Cordyceps militaris, a valued traditional Chinese medicine.</title>
        <authorList>
            <person name="Zheng P."/>
            <person name="Xia Y."/>
            <person name="Xiao G."/>
            <person name="Xiong C."/>
            <person name="Hu X."/>
            <person name="Zhang S."/>
            <person name="Zheng H."/>
            <person name="Huang Y."/>
            <person name="Zhou Y."/>
            <person name="Wang S."/>
            <person name="Zhao G.P."/>
            <person name="Liu X."/>
            <person name="St Leger R.J."/>
            <person name="Wang C."/>
        </authorList>
    </citation>
    <scope>NUCLEOTIDE SEQUENCE [LARGE SCALE GENOMIC DNA]</scope>
    <source>
        <strain evidence="9 10">CM01</strain>
    </source>
</reference>
<name>G3JEZ3_CORMM</name>
<feature type="domain" description="PHD-type" evidence="8">
    <location>
        <begin position="102"/>
        <end position="153"/>
    </location>
</feature>
<feature type="compositionally biased region" description="Polar residues" evidence="7">
    <location>
        <begin position="38"/>
        <end position="50"/>
    </location>
</feature>
<dbReference type="Gene3D" id="3.30.40.10">
    <property type="entry name" value="Zinc/RING finger domain, C3HC4 (zinc finger)"/>
    <property type="match status" value="1"/>
</dbReference>
<feature type="compositionally biased region" description="Low complexity" evidence="7">
    <location>
        <begin position="22"/>
        <end position="37"/>
    </location>
</feature>
<evidence type="ECO:0000256" key="6">
    <source>
        <dbReference type="PROSITE-ProRule" id="PRU00146"/>
    </source>
</evidence>
<protein>
    <submittedName>
        <fullName evidence="9">PHD transcription factor, putative</fullName>
    </submittedName>
</protein>
<keyword evidence="2" id="KW-0479">Metal-binding</keyword>
<dbReference type="GO" id="GO:0045893">
    <property type="term" value="P:positive regulation of DNA-templated transcription"/>
    <property type="evidence" value="ECO:0007669"/>
    <property type="project" value="TreeGrafter"/>
</dbReference>
<sequence length="427" mass="46518">MMDSLYSDDSRFEVDVFIKNESAAASPRAASSTPIPSTETADLTPSSTRASPPKKKGTAATVKKIPKRPKSTLPRKPKKPKNGGGAAAADDGSGGDNDSDNGPYCLCQGPDDHRWMICCEGCDDWFHGECINLVKEVGENLIEKFICPRCTNKHLRSIYKRSCSMGACKKAARLSQSPPSYFCSPEHAQAWWERLVGRLPKAAKGGSGSGVVTDHLSQDEFMALLSSGLATVDEHGHWAMTSSPFAASNGKGIITDDSTDSILSEEERSYVEQAAHTRRQLEAETLLCDKMLALIERAQERRRAAVAAGRFGDDMCGYDQRLDTISARDAFAAYAASPEGEAALATGGRLDDPLGDGDAARGMCERKRCKTHSGWQKALALGIRHQIREMAAQSEIEAAEERFVREAAAERWKRKQSEKNWVEVLEG</sequence>
<dbReference type="VEuPathDB" id="FungiDB:CCM_04860"/>
<evidence type="ECO:0000313" key="10">
    <source>
        <dbReference type="Proteomes" id="UP000001610"/>
    </source>
</evidence>
<dbReference type="InterPro" id="IPR019786">
    <property type="entry name" value="Zinc_finger_PHD-type_CS"/>
</dbReference>
<dbReference type="KEGG" id="cmt:CCM_04860"/>
<keyword evidence="3 6" id="KW-0863">Zinc-finger</keyword>
<keyword evidence="10" id="KW-1185">Reference proteome</keyword>
<keyword evidence="4" id="KW-0862">Zinc</keyword>
<organism evidence="9 10">
    <name type="scientific">Cordyceps militaris (strain CM01)</name>
    <name type="common">Caterpillar fungus</name>
    <dbReference type="NCBI Taxonomy" id="983644"/>
    <lineage>
        <taxon>Eukaryota</taxon>
        <taxon>Fungi</taxon>
        <taxon>Dikarya</taxon>
        <taxon>Ascomycota</taxon>
        <taxon>Pezizomycotina</taxon>
        <taxon>Sordariomycetes</taxon>
        <taxon>Hypocreomycetidae</taxon>
        <taxon>Hypocreales</taxon>
        <taxon>Cordycipitaceae</taxon>
        <taxon>Cordyceps</taxon>
    </lineage>
</organism>
<evidence type="ECO:0000313" key="9">
    <source>
        <dbReference type="EMBL" id="EGX93486.1"/>
    </source>
</evidence>
<dbReference type="OMA" id="TIYKKTC"/>
<dbReference type="InterPro" id="IPR019787">
    <property type="entry name" value="Znf_PHD-finger"/>
</dbReference>
<dbReference type="InterPro" id="IPR011011">
    <property type="entry name" value="Znf_FYVE_PHD"/>
</dbReference>
<dbReference type="AlphaFoldDB" id="G3JEZ3"/>
<gene>
    <name evidence="9" type="ORF">CCM_04860</name>
</gene>
<dbReference type="RefSeq" id="XP_006670069.1">
    <property type="nucleotide sequence ID" value="XM_006670006.1"/>
</dbReference>
<comment type="subcellular location">
    <subcellularLocation>
        <location evidence="1">Nucleus</location>
    </subcellularLocation>
</comment>
<dbReference type="SUPFAM" id="SSF57903">
    <property type="entry name" value="FYVE/PHD zinc finger"/>
    <property type="match status" value="1"/>
</dbReference>
<dbReference type="eggNOG" id="KOG1632">
    <property type="taxonomic scope" value="Eukaryota"/>
</dbReference>
<dbReference type="PROSITE" id="PS50016">
    <property type="entry name" value="ZF_PHD_2"/>
    <property type="match status" value="1"/>
</dbReference>
<dbReference type="GeneID" id="18166881"/>
<dbReference type="GO" id="GO:0048188">
    <property type="term" value="C:Set1C/COMPASS complex"/>
    <property type="evidence" value="ECO:0007669"/>
    <property type="project" value="InterPro"/>
</dbReference>
<dbReference type="InterPro" id="IPR037869">
    <property type="entry name" value="Spp1/CFP1"/>
</dbReference>
<dbReference type="InParanoid" id="G3JEZ3"/>
<evidence type="ECO:0000259" key="8">
    <source>
        <dbReference type="PROSITE" id="PS50016"/>
    </source>
</evidence>
<dbReference type="InterPro" id="IPR001965">
    <property type="entry name" value="Znf_PHD"/>
</dbReference>
<evidence type="ECO:0000256" key="4">
    <source>
        <dbReference type="ARBA" id="ARBA00022833"/>
    </source>
</evidence>
<dbReference type="PANTHER" id="PTHR46174">
    <property type="entry name" value="CXXC-TYPE ZINC FINGER PROTEIN 1"/>
    <property type="match status" value="1"/>
</dbReference>
<dbReference type="STRING" id="983644.G3JEZ3"/>
<evidence type="ECO:0000256" key="2">
    <source>
        <dbReference type="ARBA" id="ARBA00022723"/>
    </source>
</evidence>
<evidence type="ECO:0000256" key="5">
    <source>
        <dbReference type="ARBA" id="ARBA00023242"/>
    </source>
</evidence>
<dbReference type="OrthoDB" id="436852at2759"/>
<dbReference type="PROSITE" id="PS01359">
    <property type="entry name" value="ZF_PHD_1"/>
    <property type="match status" value="1"/>
</dbReference>
<dbReference type="EMBL" id="JH126401">
    <property type="protein sequence ID" value="EGX93486.1"/>
    <property type="molecule type" value="Genomic_DNA"/>
</dbReference>
<dbReference type="HOGENOM" id="CLU_029385_0_0_1"/>
<dbReference type="GO" id="GO:0008270">
    <property type="term" value="F:zinc ion binding"/>
    <property type="evidence" value="ECO:0007669"/>
    <property type="project" value="UniProtKB-KW"/>
</dbReference>
<evidence type="ECO:0000256" key="7">
    <source>
        <dbReference type="SAM" id="MobiDB-lite"/>
    </source>
</evidence>
<accession>G3JEZ3</accession>
<evidence type="ECO:0000256" key="3">
    <source>
        <dbReference type="ARBA" id="ARBA00022771"/>
    </source>
</evidence>
<feature type="region of interest" description="Disordered" evidence="7">
    <location>
        <begin position="20"/>
        <end position="97"/>
    </location>
</feature>
<dbReference type="InterPro" id="IPR013083">
    <property type="entry name" value="Znf_RING/FYVE/PHD"/>
</dbReference>
<dbReference type="PANTHER" id="PTHR46174:SF1">
    <property type="entry name" value="CXXC-TYPE ZINC FINGER PROTEIN 1"/>
    <property type="match status" value="1"/>
</dbReference>
<evidence type="ECO:0000256" key="1">
    <source>
        <dbReference type="ARBA" id="ARBA00004123"/>
    </source>
</evidence>